<accession>A0AAW2VNS8</accession>
<feature type="region of interest" description="Disordered" evidence="1">
    <location>
        <begin position="35"/>
        <end position="63"/>
    </location>
</feature>
<comment type="caution">
    <text evidence="2">The sequence shown here is derived from an EMBL/GenBank/DDBJ whole genome shotgun (WGS) entry which is preliminary data.</text>
</comment>
<evidence type="ECO:0000256" key="1">
    <source>
        <dbReference type="SAM" id="MobiDB-lite"/>
    </source>
</evidence>
<organism evidence="2">
    <name type="scientific">Sesamum radiatum</name>
    <name type="common">Black benniseed</name>
    <dbReference type="NCBI Taxonomy" id="300843"/>
    <lineage>
        <taxon>Eukaryota</taxon>
        <taxon>Viridiplantae</taxon>
        <taxon>Streptophyta</taxon>
        <taxon>Embryophyta</taxon>
        <taxon>Tracheophyta</taxon>
        <taxon>Spermatophyta</taxon>
        <taxon>Magnoliopsida</taxon>
        <taxon>eudicotyledons</taxon>
        <taxon>Gunneridae</taxon>
        <taxon>Pentapetalae</taxon>
        <taxon>asterids</taxon>
        <taxon>lamiids</taxon>
        <taxon>Lamiales</taxon>
        <taxon>Pedaliaceae</taxon>
        <taxon>Sesamum</taxon>
    </lineage>
</organism>
<feature type="compositionally biased region" description="Basic and acidic residues" evidence="1">
    <location>
        <begin position="262"/>
        <end position="278"/>
    </location>
</feature>
<name>A0AAW2VNS8_SESRA</name>
<sequence>MEVESADLLDLQELVESFSQLRIMELVNVQTNEIAPALPPPEGSTGSNDPSQDHPMRESSDFHTNATPTFVVTRFKENPGRNPKRVLEHTLWARTMLQPLHPYNTILNLDIIDFLNTEKLIDEWIVAFKIATTTLELDQANFIRLVELSLEGSVKIGWENTPEDTKANILAGNSKSTIAERLGRFIKIHFIGDGYFEGSKTEKPREYTQALFGLELRGICTENQVNRERGRSRTVTPTLGVPGEPLSDGDHGDPYQRTNHTNLDRGPDQQGLHRKDLDEQMQDPQDEPLQEELSDDSYT</sequence>
<feature type="compositionally biased region" description="Acidic residues" evidence="1">
    <location>
        <begin position="279"/>
        <end position="299"/>
    </location>
</feature>
<gene>
    <name evidence="2" type="ORF">Sradi_0667500</name>
</gene>
<proteinExistence type="predicted"/>
<dbReference type="EMBL" id="JACGWJ010000003">
    <property type="protein sequence ID" value="KAL0430415.1"/>
    <property type="molecule type" value="Genomic_DNA"/>
</dbReference>
<evidence type="ECO:0000313" key="2">
    <source>
        <dbReference type="EMBL" id="KAL0430415.1"/>
    </source>
</evidence>
<dbReference type="AlphaFoldDB" id="A0AAW2VNS8"/>
<reference evidence="2" key="1">
    <citation type="submission" date="2020-06" db="EMBL/GenBank/DDBJ databases">
        <authorList>
            <person name="Li T."/>
            <person name="Hu X."/>
            <person name="Zhang T."/>
            <person name="Song X."/>
            <person name="Zhang H."/>
            <person name="Dai N."/>
            <person name="Sheng W."/>
            <person name="Hou X."/>
            <person name="Wei L."/>
        </authorList>
    </citation>
    <scope>NUCLEOTIDE SEQUENCE</scope>
    <source>
        <strain evidence="2">G02</strain>
        <tissue evidence="2">Leaf</tissue>
    </source>
</reference>
<reference evidence="2" key="2">
    <citation type="journal article" date="2024" name="Plant">
        <title>Genomic evolution and insights into agronomic trait innovations of Sesamum species.</title>
        <authorList>
            <person name="Miao H."/>
            <person name="Wang L."/>
            <person name="Qu L."/>
            <person name="Liu H."/>
            <person name="Sun Y."/>
            <person name="Le M."/>
            <person name="Wang Q."/>
            <person name="Wei S."/>
            <person name="Zheng Y."/>
            <person name="Lin W."/>
            <person name="Duan Y."/>
            <person name="Cao H."/>
            <person name="Xiong S."/>
            <person name="Wang X."/>
            <person name="Wei L."/>
            <person name="Li C."/>
            <person name="Ma Q."/>
            <person name="Ju M."/>
            <person name="Zhao R."/>
            <person name="Li G."/>
            <person name="Mu C."/>
            <person name="Tian Q."/>
            <person name="Mei H."/>
            <person name="Zhang T."/>
            <person name="Gao T."/>
            <person name="Zhang H."/>
        </authorList>
    </citation>
    <scope>NUCLEOTIDE SEQUENCE</scope>
    <source>
        <strain evidence="2">G02</strain>
    </source>
</reference>
<feature type="compositionally biased region" description="Basic and acidic residues" evidence="1">
    <location>
        <begin position="51"/>
        <end position="61"/>
    </location>
</feature>
<protein>
    <submittedName>
        <fullName evidence="2">Uncharacterized protein</fullName>
    </submittedName>
</protein>
<feature type="region of interest" description="Disordered" evidence="1">
    <location>
        <begin position="225"/>
        <end position="299"/>
    </location>
</feature>